<dbReference type="Proteomes" id="UP001197609">
    <property type="component" value="Unassembled WGS sequence"/>
</dbReference>
<evidence type="ECO:0000313" key="3">
    <source>
        <dbReference type="Proteomes" id="UP001197609"/>
    </source>
</evidence>
<accession>A0AAJ1EJE9</accession>
<sequence>MIRTASMVLLVLILSAAVPAFAQQAPPAAMPTRQVYQTLVLGMTREQVSKLVSSQGPMDLKQEVWGRWIPGAKPGYIEILRVHFYNNRVFWIEYDAFGESWNREEKGSADGWLKDPMMRLRESLQIK</sequence>
<organism evidence="2 3">
    <name type="scientific">Candidatus Methylomirabilis tolerans</name>
    <dbReference type="NCBI Taxonomy" id="3123416"/>
    <lineage>
        <taxon>Bacteria</taxon>
        <taxon>Candidatus Methylomirabilota</taxon>
        <taxon>Candidatus Methylomirabilia</taxon>
        <taxon>Candidatus Methylomirabilales</taxon>
        <taxon>Candidatus Methylomirabilaceae</taxon>
        <taxon>Candidatus Methylomirabilis</taxon>
    </lineage>
</organism>
<dbReference type="EMBL" id="JAIOIU010000006">
    <property type="protein sequence ID" value="MBZ0158577.1"/>
    <property type="molecule type" value="Genomic_DNA"/>
</dbReference>
<keyword evidence="1" id="KW-0732">Signal</keyword>
<dbReference type="AlphaFoldDB" id="A0AAJ1EJE9"/>
<gene>
    <name evidence="2" type="ORF">K8G79_00250</name>
</gene>
<evidence type="ECO:0000313" key="2">
    <source>
        <dbReference type="EMBL" id="MBZ0158577.1"/>
    </source>
</evidence>
<name>A0AAJ1EJE9_9BACT</name>
<reference evidence="2 3" key="1">
    <citation type="journal article" date="2021" name="bioRxiv">
        <title>Unraveling nitrogen, sulfur and carbon metabolic pathways and microbial community transcriptional responses to substrate deprivation and toxicity stresses in a bioreactor mimicking anoxic brackish coastal sediment conditions.</title>
        <authorList>
            <person name="Martins P.D."/>
            <person name="Echeveste M.J."/>
            <person name="Arshad A."/>
            <person name="Kurth J."/>
            <person name="Ouboter H."/>
            <person name="Jetten M.S.M."/>
            <person name="Welte C.U."/>
        </authorList>
    </citation>
    <scope>NUCLEOTIDE SEQUENCE [LARGE SCALE GENOMIC DNA]</scope>
    <source>
        <strain evidence="2">MAG_38</strain>
    </source>
</reference>
<evidence type="ECO:0008006" key="4">
    <source>
        <dbReference type="Google" id="ProtNLM"/>
    </source>
</evidence>
<evidence type="ECO:0000256" key="1">
    <source>
        <dbReference type="SAM" id="SignalP"/>
    </source>
</evidence>
<proteinExistence type="predicted"/>
<feature type="signal peptide" evidence="1">
    <location>
        <begin position="1"/>
        <end position="22"/>
    </location>
</feature>
<comment type="caution">
    <text evidence="2">The sequence shown here is derived from an EMBL/GenBank/DDBJ whole genome shotgun (WGS) entry which is preliminary data.</text>
</comment>
<protein>
    <recommendedName>
        <fullName evidence="4">Lipoprotein SmpA/OmlA domain-containing protein</fullName>
    </recommendedName>
</protein>
<feature type="chain" id="PRO_5042502038" description="Lipoprotein SmpA/OmlA domain-containing protein" evidence="1">
    <location>
        <begin position="23"/>
        <end position="127"/>
    </location>
</feature>